<evidence type="ECO:0000256" key="5">
    <source>
        <dbReference type="ARBA" id="ARBA00022729"/>
    </source>
</evidence>
<keyword evidence="4" id="KW-0449">Lipoprotein</keyword>
<evidence type="ECO:0000256" key="4">
    <source>
        <dbReference type="ARBA" id="ARBA00022622"/>
    </source>
</evidence>
<dbReference type="PROSITE" id="PS50213">
    <property type="entry name" value="FAS1"/>
    <property type="match status" value="1"/>
</dbReference>
<evidence type="ECO:0000256" key="1">
    <source>
        <dbReference type="ARBA" id="ARBA00004609"/>
    </source>
</evidence>
<keyword evidence="4" id="KW-0325">Glycoprotein</keyword>
<organism evidence="8">
    <name type="scientific">Aegilops tauschii</name>
    <name type="common">Tausch's goatgrass</name>
    <name type="synonym">Aegilops squarrosa</name>
    <dbReference type="NCBI Taxonomy" id="37682"/>
    <lineage>
        <taxon>Eukaryota</taxon>
        <taxon>Viridiplantae</taxon>
        <taxon>Streptophyta</taxon>
        <taxon>Embryophyta</taxon>
        <taxon>Tracheophyta</taxon>
        <taxon>Spermatophyta</taxon>
        <taxon>Magnoliopsida</taxon>
        <taxon>Liliopsida</taxon>
        <taxon>Poales</taxon>
        <taxon>Poaceae</taxon>
        <taxon>BOP clade</taxon>
        <taxon>Pooideae</taxon>
        <taxon>Triticodae</taxon>
        <taxon>Triticeae</taxon>
        <taxon>Triticinae</taxon>
        <taxon>Aegilops</taxon>
    </lineage>
</organism>
<dbReference type="InterPro" id="IPR000782">
    <property type="entry name" value="FAS1_domain"/>
</dbReference>
<evidence type="ECO:0000313" key="8">
    <source>
        <dbReference type="EnsemblPlants" id="EMT03158"/>
    </source>
</evidence>
<evidence type="ECO:0000256" key="7">
    <source>
        <dbReference type="ARBA" id="ARBA00024686"/>
    </source>
</evidence>
<evidence type="ECO:0000256" key="6">
    <source>
        <dbReference type="ARBA" id="ARBA00023136"/>
    </source>
</evidence>
<dbReference type="GO" id="GO:0005886">
    <property type="term" value="C:plasma membrane"/>
    <property type="evidence" value="ECO:0007669"/>
    <property type="project" value="UniProtKB-SubCell"/>
</dbReference>
<dbReference type="AlphaFoldDB" id="N1QTD2"/>
<keyword evidence="4" id="KW-0336">GPI-anchor</keyword>
<dbReference type="Pfam" id="PF02469">
    <property type="entry name" value="Fasciclin"/>
    <property type="match status" value="1"/>
</dbReference>
<dbReference type="SUPFAM" id="SSF82153">
    <property type="entry name" value="FAS1 domain"/>
    <property type="match status" value="1"/>
</dbReference>
<keyword evidence="3" id="KW-1003">Cell membrane</keyword>
<reference evidence="8" key="1">
    <citation type="submission" date="2015-06" db="UniProtKB">
        <authorList>
            <consortium name="EnsemblPlants"/>
        </authorList>
    </citation>
    <scope>IDENTIFICATION</scope>
</reference>
<keyword evidence="5" id="KW-0732">Signal</keyword>
<dbReference type="EnsemblPlants" id="EMT03158">
    <property type="protein sequence ID" value="EMT03158"/>
    <property type="gene ID" value="F775_25178"/>
</dbReference>
<dbReference type="GO" id="GO:0009834">
    <property type="term" value="P:plant-type secondary cell wall biogenesis"/>
    <property type="evidence" value="ECO:0007669"/>
    <property type="project" value="TreeGrafter"/>
</dbReference>
<keyword evidence="6" id="KW-0472">Membrane</keyword>
<evidence type="ECO:0000256" key="2">
    <source>
        <dbReference type="ARBA" id="ARBA00007843"/>
    </source>
</evidence>
<dbReference type="InterPro" id="IPR036378">
    <property type="entry name" value="FAS1_dom_sf"/>
</dbReference>
<dbReference type="SMART" id="SM00554">
    <property type="entry name" value="FAS1"/>
    <property type="match status" value="1"/>
</dbReference>
<sequence length="365" mass="38869">MMQVLLFAAAGPACSCAAFALSCRCFSFLPARTAAFRGHFVCSCYGCLLRFCVVQGLSVLRRSFCLLGRAGDRINHMPFAGAIAIAVLLLVPCAKATSGGLMIEQILSDKGCGAFAGLVATTAGVGEVFRSFLEKEAETPDVFDVFGEKRARNAGLTIFCPDDEAVAAFTPRFNKLSDYAQVALLLYHGVPSRRSEEALRLINGEEVPTLDKGPLPGSRSMLTIDVYEDIVVLSSPLPSPSVAAVTEMVVDHDRLAVYIIDDVMIPREPEIGFPALLLFFGLLALAALVLAQVSCLDLISYMRKCTAVIVAGVCTFQNGLVALQGCDGLVLIESMVNSTAEKGAMPNNPSLQAPALRSHRAEGSH</sequence>
<comment type="subcellular location">
    <subcellularLocation>
        <location evidence="1">Cell membrane</location>
        <topology evidence="1">Lipid-anchor</topology>
        <topology evidence="1">GPI-anchor</topology>
    </subcellularLocation>
</comment>
<dbReference type="Gene3D" id="2.30.180.10">
    <property type="entry name" value="FAS1 domain"/>
    <property type="match status" value="1"/>
</dbReference>
<dbReference type="GO" id="GO:0098552">
    <property type="term" value="C:side of membrane"/>
    <property type="evidence" value="ECO:0007669"/>
    <property type="project" value="UniProtKB-KW"/>
</dbReference>
<comment type="function">
    <text evidence="7">May be a cell surface adhesion protein.</text>
</comment>
<name>N1QTD2_AEGTA</name>
<evidence type="ECO:0000256" key="3">
    <source>
        <dbReference type="ARBA" id="ARBA00022475"/>
    </source>
</evidence>
<protein>
    <submittedName>
        <fullName evidence="8">Uncharacterized protein</fullName>
    </submittedName>
</protein>
<dbReference type="InterPro" id="IPR045003">
    <property type="entry name" value="FLA_A"/>
</dbReference>
<proteinExistence type="inferred from homology"/>
<dbReference type="PANTHER" id="PTHR32077">
    <property type="entry name" value="FASCICLIN-LIKE ARABINOGALACTAN PROTEIN"/>
    <property type="match status" value="1"/>
</dbReference>
<comment type="similarity">
    <text evidence="2">Belongs to the fasciclin-like AGP family.</text>
</comment>
<dbReference type="PANTHER" id="PTHR32077:SF83">
    <property type="entry name" value="OS06G0285100 PROTEIN"/>
    <property type="match status" value="1"/>
</dbReference>
<accession>N1QTD2</accession>